<protein>
    <recommendedName>
        <fullName evidence="2">Methyltransferase domain-containing protein</fullName>
    </recommendedName>
</protein>
<dbReference type="InterPro" id="IPR029063">
    <property type="entry name" value="SAM-dependent_MTases_sf"/>
</dbReference>
<dbReference type="SUPFAM" id="SSF53335">
    <property type="entry name" value="S-adenosyl-L-methionine-dependent methyltransferases"/>
    <property type="match status" value="1"/>
</dbReference>
<evidence type="ECO:0000313" key="3">
    <source>
        <dbReference type="EMBL" id="KAG5646984.1"/>
    </source>
</evidence>
<dbReference type="Pfam" id="PF13649">
    <property type="entry name" value="Methyltransf_25"/>
    <property type="match status" value="1"/>
</dbReference>
<name>A0A9P7GCC6_9AGAR</name>
<dbReference type="InterPro" id="IPR041698">
    <property type="entry name" value="Methyltransf_25"/>
</dbReference>
<evidence type="ECO:0000313" key="4">
    <source>
        <dbReference type="Proteomes" id="UP000775547"/>
    </source>
</evidence>
<dbReference type="Gene3D" id="3.40.50.150">
    <property type="entry name" value="Vaccinia Virus protein VP39"/>
    <property type="match status" value="1"/>
</dbReference>
<feature type="compositionally biased region" description="Low complexity" evidence="1">
    <location>
        <begin position="362"/>
        <end position="384"/>
    </location>
</feature>
<accession>A0A9P7GCC6</accession>
<dbReference type="CDD" id="cd02440">
    <property type="entry name" value="AdoMet_MTases"/>
    <property type="match status" value="1"/>
</dbReference>
<gene>
    <name evidence="3" type="ORF">DXG03_001707</name>
</gene>
<dbReference type="Proteomes" id="UP000775547">
    <property type="component" value="Unassembled WGS sequence"/>
</dbReference>
<proteinExistence type="predicted"/>
<dbReference type="EMBL" id="JABCKV010000014">
    <property type="protein sequence ID" value="KAG5646984.1"/>
    <property type="molecule type" value="Genomic_DNA"/>
</dbReference>
<dbReference type="GO" id="GO:0008168">
    <property type="term" value="F:methyltransferase activity"/>
    <property type="evidence" value="ECO:0007669"/>
    <property type="project" value="TreeGrafter"/>
</dbReference>
<organism evidence="3 4">
    <name type="scientific">Asterophora parasitica</name>
    <dbReference type="NCBI Taxonomy" id="117018"/>
    <lineage>
        <taxon>Eukaryota</taxon>
        <taxon>Fungi</taxon>
        <taxon>Dikarya</taxon>
        <taxon>Basidiomycota</taxon>
        <taxon>Agaricomycotina</taxon>
        <taxon>Agaricomycetes</taxon>
        <taxon>Agaricomycetidae</taxon>
        <taxon>Agaricales</taxon>
        <taxon>Tricholomatineae</taxon>
        <taxon>Lyophyllaceae</taxon>
        <taxon>Asterophora</taxon>
    </lineage>
</organism>
<sequence>MVKSGPVDKNVEDALMNTKVFRRRPGDVPYPVEHTGASSLTCDLWDNLFLRNCLDQDLAMHQYEKPPAVVLDLGCGSGYWAIEAAKRWTNSTIVGYDVRNIQPRLFALEPYQDIAHRVKWVHGNLLDGLPFSSSHFDFVRIFNIGLGVPEDEWQHVFEEVARVMKPGGVIEVIEEDPIFPCAQPPPRTRPRPSPISIDLPLLDSATTSTLSSKSMSTFMSDPWSATLDERFELNSPKSTYTLHSFPPPTFPIHQTLPETHPYLTYTPRTGSLSEPSTHAADPRDHSKLEAAWDAMLYSRFIASKPLSVLPFYLSSSFIDVKANPPLKVVLPANSFPNAPASRSSANSSATLGHDNAFSGASSDSCSASTRSSRSNPSSQSSTPSVEGECPFSTFSSTMHLASTVHKVTGCKEAIWEEYKKLYNIDGPLVTRTARPGEARAMSIKSSSTREAFEEEWTSWQK</sequence>
<reference evidence="3" key="1">
    <citation type="submission" date="2020-07" db="EMBL/GenBank/DDBJ databases">
        <authorList>
            <person name="Nieuwenhuis M."/>
            <person name="Van De Peppel L.J.J."/>
        </authorList>
    </citation>
    <scope>NUCLEOTIDE SEQUENCE</scope>
    <source>
        <strain evidence="3">AP01</strain>
        <tissue evidence="3">Mycelium</tissue>
    </source>
</reference>
<feature type="region of interest" description="Disordered" evidence="1">
    <location>
        <begin position="261"/>
        <end position="284"/>
    </location>
</feature>
<dbReference type="AlphaFoldDB" id="A0A9P7GCC6"/>
<evidence type="ECO:0000256" key="1">
    <source>
        <dbReference type="SAM" id="MobiDB-lite"/>
    </source>
</evidence>
<evidence type="ECO:0000259" key="2">
    <source>
        <dbReference type="Pfam" id="PF13649"/>
    </source>
</evidence>
<dbReference type="PANTHER" id="PTHR43591:SF105">
    <property type="entry name" value="METHYLTRANSFERASE DOMAIN-CONTAINING PROTEIN-RELATED"/>
    <property type="match status" value="1"/>
</dbReference>
<feature type="compositionally biased region" description="Polar residues" evidence="1">
    <location>
        <begin position="266"/>
        <end position="276"/>
    </location>
</feature>
<dbReference type="OrthoDB" id="2013972at2759"/>
<keyword evidence="4" id="KW-1185">Reference proteome</keyword>
<feature type="region of interest" description="Disordered" evidence="1">
    <location>
        <begin position="362"/>
        <end position="386"/>
    </location>
</feature>
<comment type="caution">
    <text evidence="3">The sequence shown here is derived from an EMBL/GenBank/DDBJ whole genome shotgun (WGS) entry which is preliminary data.</text>
</comment>
<feature type="domain" description="Methyltransferase" evidence="2">
    <location>
        <begin position="70"/>
        <end position="168"/>
    </location>
</feature>
<reference evidence="3" key="2">
    <citation type="submission" date="2021-10" db="EMBL/GenBank/DDBJ databases">
        <title>Phylogenomics reveals ancestral predisposition of the termite-cultivated fungus Termitomyces towards a domesticated lifestyle.</title>
        <authorList>
            <person name="Auxier B."/>
            <person name="Grum-Grzhimaylo A."/>
            <person name="Cardenas M.E."/>
            <person name="Lodge J.D."/>
            <person name="Laessoe T."/>
            <person name="Pedersen O."/>
            <person name="Smith M.E."/>
            <person name="Kuyper T.W."/>
            <person name="Franco-Molano E.A."/>
            <person name="Baroni T.J."/>
            <person name="Aanen D.K."/>
        </authorList>
    </citation>
    <scope>NUCLEOTIDE SEQUENCE</scope>
    <source>
        <strain evidence="3">AP01</strain>
        <tissue evidence="3">Mycelium</tissue>
    </source>
</reference>
<dbReference type="PANTHER" id="PTHR43591">
    <property type="entry name" value="METHYLTRANSFERASE"/>
    <property type="match status" value="1"/>
</dbReference>